<comment type="function">
    <text evidence="2 12">Catalyzes the hydrolysis of UDP-3-O-myristoyl-N-acetylglucosamine to form UDP-3-O-myristoylglucosamine and acetate, the committed step in lipid A biosynthesis.</text>
</comment>
<dbReference type="NCBIfam" id="TIGR00325">
    <property type="entry name" value="lpxC"/>
    <property type="match status" value="1"/>
</dbReference>
<evidence type="ECO:0000256" key="12">
    <source>
        <dbReference type="HAMAP-Rule" id="MF_00388"/>
    </source>
</evidence>
<keyword evidence="8 12" id="KW-0378">Hydrolase</keyword>
<dbReference type="AlphaFoldDB" id="A0A1W6ZKR8"/>
<dbReference type="InterPro" id="IPR015870">
    <property type="entry name" value="UDP-acyl_N-AcGlcN_deAcase_N"/>
</dbReference>
<comment type="catalytic activity">
    <reaction evidence="11 12">
        <text>a UDP-3-O-[(3R)-3-hydroxyacyl]-N-acetyl-alpha-D-glucosamine + H2O = a UDP-3-O-[(3R)-3-hydroxyacyl]-alpha-D-glucosamine + acetate</text>
        <dbReference type="Rhea" id="RHEA:67816"/>
        <dbReference type="ChEBI" id="CHEBI:15377"/>
        <dbReference type="ChEBI" id="CHEBI:30089"/>
        <dbReference type="ChEBI" id="CHEBI:137740"/>
        <dbReference type="ChEBI" id="CHEBI:173225"/>
        <dbReference type="EC" id="3.5.1.108"/>
    </reaction>
</comment>
<keyword evidence="7 12" id="KW-0479">Metal-binding</keyword>
<dbReference type="GO" id="GO:0046872">
    <property type="term" value="F:metal ion binding"/>
    <property type="evidence" value="ECO:0007669"/>
    <property type="project" value="UniProtKB-KW"/>
</dbReference>
<evidence type="ECO:0000313" key="13">
    <source>
        <dbReference type="EMBL" id="ARP97941.1"/>
    </source>
</evidence>
<dbReference type="STRING" id="1235591.CAK95_01750"/>
<keyword evidence="5 12" id="KW-0444">Lipid biosynthesis</keyword>
<dbReference type="EC" id="3.5.1.108" evidence="4 12"/>
<accession>A0A1W6ZKR8</accession>
<dbReference type="PANTHER" id="PTHR33694">
    <property type="entry name" value="UDP-3-O-ACYL-N-ACETYLGLUCOSAMINE DEACETYLASE 1, MITOCHONDRIAL-RELATED"/>
    <property type="match status" value="1"/>
</dbReference>
<dbReference type="GO" id="GO:0103117">
    <property type="term" value="F:UDP-3-O-acyl-N-acetylglucosamine deacetylase activity"/>
    <property type="evidence" value="ECO:0007669"/>
    <property type="project" value="UniProtKB-UniRule"/>
</dbReference>
<feature type="binding site" evidence="12">
    <location>
        <position position="82"/>
    </location>
    <ligand>
        <name>Zn(2+)</name>
        <dbReference type="ChEBI" id="CHEBI:29105"/>
    </ligand>
</feature>
<dbReference type="HAMAP" id="MF_00388">
    <property type="entry name" value="LpxC"/>
    <property type="match status" value="1"/>
</dbReference>
<feature type="binding site" evidence="12">
    <location>
        <position position="240"/>
    </location>
    <ligand>
        <name>Zn(2+)</name>
        <dbReference type="ChEBI" id="CHEBI:29105"/>
    </ligand>
</feature>
<dbReference type="RefSeq" id="WP_086086260.1">
    <property type="nucleotide sequence ID" value="NZ_CP021112.1"/>
</dbReference>
<dbReference type="GO" id="GO:0016020">
    <property type="term" value="C:membrane"/>
    <property type="evidence" value="ECO:0007669"/>
    <property type="project" value="GOC"/>
</dbReference>
<dbReference type="SUPFAM" id="SSF54211">
    <property type="entry name" value="Ribosomal protein S5 domain 2-like"/>
    <property type="match status" value="2"/>
</dbReference>
<evidence type="ECO:0000256" key="5">
    <source>
        <dbReference type="ARBA" id="ARBA00022516"/>
    </source>
</evidence>
<evidence type="ECO:0000256" key="2">
    <source>
        <dbReference type="ARBA" id="ARBA00002923"/>
    </source>
</evidence>
<dbReference type="UniPathway" id="UPA00359">
    <property type="reaction ID" value="UER00478"/>
</dbReference>
<dbReference type="Gene3D" id="3.30.230.20">
    <property type="entry name" value="lpxc deacetylase, domain 1"/>
    <property type="match status" value="1"/>
</dbReference>
<dbReference type="EMBL" id="CP021112">
    <property type="protein sequence ID" value="ARP97941.1"/>
    <property type="molecule type" value="Genomic_DNA"/>
</dbReference>
<dbReference type="InterPro" id="IPR020568">
    <property type="entry name" value="Ribosomal_Su5_D2-typ_SF"/>
</dbReference>
<keyword evidence="6 12" id="KW-0441">Lipid A biosynthesis</keyword>
<comment type="cofactor">
    <cofactor evidence="1 12">
        <name>Zn(2+)</name>
        <dbReference type="ChEBI" id="CHEBI:29105"/>
    </cofactor>
</comment>
<evidence type="ECO:0000256" key="9">
    <source>
        <dbReference type="ARBA" id="ARBA00022833"/>
    </source>
</evidence>
<feature type="binding site" evidence="12">
    <location>
        <position position="244"/>
    </location>
    <ligand>
        <name>Zn(2+)</name>
        <dbReference type="ChEBI" id="CHEBI:29105"/>
    </ligand>
</feature>
<dbReference type="Gene3D" id="3.30.1700.10">
    <property type="entry name" value="lpxc deacetylase, domain 2"/>
    <property type="match status" value="1"/>
</dbReference>
<dbReference type="Pfam" id="PF03331">
    <property type="entry name" value="LpxC"/>
    <property type="match status" value="1"/>
</dbReference>
<evidence type="ECO:0000313" key="14">
    <source>
        <dbReference type="Proteomes" id="UP000194137"/>
    </source>
</evidence>
<organism evidence="13 14">
    <name type="scientific">Pseudorhodoplanes sinuspersici</name>
    <dbReference type="NCBI Taxonomy" id="1235591"/>
    <lineage>
        <taxon>Bacteria</taxon>
        <taxon>Pseudomonadati</taxon>
        <taxon>Pseudomonadota</taxon>
        <taxon>Alphaproteobacteria</taxon>
        <taxon>Hyphomicrobiales</taxon>
        <taxon>Pseudorhodoplanes</taxon>
    </lineage>
</organism>
<evidence type="ECO:0000256" key="3">
    <source>
        <dbReference type="ARBA" id="ARBA00005002"/>
    </source>
</evidence>
<dbReference type="KEGG" id="psin:CAK95_01750"/>
<name>A0A1W6ZKR8_9HYPH</name>
<dbReference type="PANTHER" id="PTHR33694:SF1">
    <property type="entry name" value="UDP-3-O-ACYL-N-ACETYLGLUCOSAMINE DEACETYLASE 1, MITOCHONDRIAL-RELATED"/>
    <property type="match status" value="1"/>
</dbReference>
<comment type="pathway">
    <text evidence="3 12">Glycolipid biosynthesis; lipid IV(A) biosynthesis; lipid IV(A) from (3R)-3-hydroxytetradecanoyl-[acyl-carrier-protein] and UDP-N-acetyl-alpha-D-glucosamine: step 2/6.</text>
</comment>
<gene>
    <name evidence="12" type="primary">lpxC</name>
    <name evidence="13" type="ORF">CAK95_01750</name>
</gene>
<keyword evidence="10 12" id="KW-0443">Lipid metabolism</keyword>
<evidence type="ECO:0000256" key="4">
    <source>
        <dbReference type="ARBA" id="ARBA00012745"/>
    </source>
</evidence>
<proteinExistence type="inferred from homology"/>
<protein>
    <recommendedName>
        <fullName evidence="4 12">UDP-3-O-acyl-N-acetylglucosamine deacetylase</fullName>
        <shortName evidence="12">UDP-3-O-acyl-GlcNAc deacetylase</shortName>
        <ecNumber evidence="4 12">3.5.1.108</ecNumber>
    </recommendedName>
    <alternativeName>
        <fullName evidence="12">UDP-3-O-[R-3-hydroxymyristoyl]-N-acetylglucosamine deacetylase</fullName>
    </alternativeName>
</protein>
<feature type="active site" description="Proton donor" evidence="12">
    <location>
        <position position="267"/>
    </location>
</feature>
<dbReference type="Proteomes" id="UP000194137">
    <property type="component" value="Chromosome"/>
</dbReference>
<keyword evidence="9 12" id="KW-0862">Zinc</keyword>
<dbReference type="InterPro" id="IPR004463">
    <property type="entry name" value="UDP-acyl_GlcNac_deAcase"/>
</dbReference>
<dbReference type="OrthoDB" id="9802746at2"/>
<evidence type="ECO:0000256" key="8">
    <source>
        <dbReference type="ARBA" id="ARBA00022801"/>
    </source>
</evidence>
<evidence type="ECO:0000256" key="10">
    <source>
        <dbReference type="ARBA" id="ARBA00023098"/>
    </source>
</evidence>
<keyword evidence="14" id="KW-1185">Reference proteome</keyword>
<dbReference type="InterPro" id="IPR011334">
    <property type="entry name" value="UDP-acyl_GlcNac_deAcase_C"/>
</dbReference>
<evidence type="ECO:0000256" key="6">
    <source>
        <dbReference type="ARBA" id="ARBA00022556"/>
    </source>
</evidence>
<reference evidence="13 14" key="1">
    <citation type="submission" date="2017-05" db="EMBL/GenBank/DDBJ databases">
        <title>Full genome sequence of Pseudorhodoplanes sinuspersici.</title>
        <authorList>
            <person name="Dastgheib S.M.M."/>
            <person name="Shavandi M."/>
            <person name="Tirandaz H."/>
        </authorList>
    </citation>
    <scope>NUCLEOTIDE SEQUENCE [LARGE SCALE GENOMIC DNA]</scope>
    <source>
        <strain evidence="13 14">RIPI110</strain>
    </source>
</reference>
<evidence type="ECO:0000256" key="11">
    <source>
        <dbReference type="ARBA" id="ARBA00024535"/>
    </source>
</evidence>
<comment type="similarity">
    <text evidence="12">Belongs to the LpxC family.</text>
</comment>
<evidence type="ECO:0000256" key="7">
    <source>
        <dbReference type="ARBA" id="ARBA00022723"/>
    </source>
</evidence>
<sequence length="314" mass="33209">MRAARQTTLREQVTVSGIGVHSGLPVNLTLNPADAGTGIVFSRTDAAGCEREVRADYRAVTATELATVLGDESGVLCSTAEHVLAALRGLGVDNALVEVDGPEVPIMDGSAAPFVAAIDQAGIVSLSKARRYIKVLKPVRVAKGEAFGELRPQDSGFSIDIEINFDSVLIGRQSIAMDLTADAFRRDLSRARTFGFMKDVSALWSAGKALGASFENTLVLSENRILNTEGLRYADEFVRHKALDAVGDLALAGAPIIGAYRSVRGGHRLNHAVLVALMSDPTAYAVVEADERRPVRGHAEVAGMVAPAYGPDVS</sequence>
<evidence type="ECO:0000256" key="1">
    <source>
        <dbReference type="ARBA" id="ARBA00001947"/>
    </source>
</evidence>
<dbReference type="GO" id="GO:0009245">
    <property type="term" value="P:lipid A biosynthetic process"/>
    <property type="evidence" value="ECO:0007669"/>
    <property type="project" value="UniProtKB-UniRule"/>
</dbReference>